<dbReference type="SUPFAM" id="SSF52821">
    <property type="entry name" value="Rhodanese/Cell cycle control phosphatase"/>
    <property type="match status" value="1"/>
</dbReference>
<evidence type="ECO:0000313" key="8">
    <source>
        <dbReference type="EMBL" id="MES1919769.1"/>
    </source>
</evidence>
<gene>
    <name evidence="8" type="primary">CDC25A</name>
    <name evidence="8" type="ORF">MHBO_001542</name>
</gene>
<dbReference type="Proteomes" id="UP001439008">
    <property type="component" value="Unassembled WGS sequence"/>
</dbReference>
<dbReference type="EMBL" id="JBDODL010000394">
    <property type="protein sequence ID" value="MES1919769.1"/>
    <property type="molecule type" value="Genomic_DNA"/>
</dbReference>
<evidence type="ECO:0000256" key="3">
    <source>
        <dbReference type="ARBA" id="ARBA00022618"/>
    </source>
</evidence>
<dbReference type="PROSITE" id="PS50206">
    <property type="entry name" value="RHODANESE_3"/>
    <property type="match status" value="1"/>
</dbReference>
<reference evidence="8 9" key="1">
    <citation type="journal article" date="2024" name="BMC Biol.">
        <title>Comparative genomics of Ascetosporea gives new insight into the evolutionary basis for animal parasitism in Rhizaria.</title>
        <authorList>
            <person name="Hiltunen Thoren M."/>
            <person name="Onut-Brannstrom I."/>
            <person name="Alfjorden A."/>
            <person name="Peckova H."/>
            <person name="Swords F."/>
            <person name="Hooper C."/>
            <person name="Holzer A.S."/>
            <person name="Bass D."/>
            <person name="Burki F."/>
        </authorList>
    </citation>
    <scope>NUCLEOTIDE SEQUENCE [LARGE SCALE GENOMIC DNA]</scope>
    <source>
        <strain evidence="8">20-A016</strain>
    </source>
</reference>
<dbReference type="InterPro" id="IPR001763">
    <property type="entry name" value="Rhodanese-like_dom"/>
</dbReference>
<evidence type="ECO:0000256" key="2">
    <source>
        <dbReference type="ARBA" id="ARBA00013064"/>
    </source>
</evidence>
<sequence length="312" mass="36745">MNSKFKPVESKTDLVQKKLTAILPIYPKIKRIPISVSDNNKMSQNIIRNPKIKNYFTSKKSTTEEDQPKILKISPKFGKILSLKITKKDKISNDYKFSKISKSLGFVKFGKSKFSQHRFYHNWIQKNIFSTSKSKNSIEWVFKKLKCEKGKLFPSISPKFLIKILCGEFEIFHKIFVIDCRNDYEFSGGHIKGAININTAEGIKKFYKKLSCELWKEKIAIFFHCEFSSQRAPRRARLFRQIDRENNRYPKIDFPLVFLVDGGYKRFFELEAARSLKFCVPDGYVSMFDVGVREKRRKIRQTKLREQIRGVF</sequence>
<dbReference type="PANTHER" id="PTHR10828">
    <property type="entry name" value="M-PHASE INDUCER PHOSPHATASE DUAL SPECIFICITY PHOSPHATASE CDC25"/>
    <property type="match status" value="1"/>
</dbReference>
<feature type="domain" description="Rhodanese" evidence="7">
    <location>
        <begin position="171"/>
        <end position="272"/>
    </location>
</feature>
<evidence type="ECO:0000256" key="1">
    <source>
        <dbReference type="ARBA" id="ARBA00011065"/>
    </source>
</evidence>
<proteinExistence type="inferred from homology"/>
<organism evidence="8 9">
    <name type="scientific">Bonamia ostreae</name>
    <dbReference type="NCBI Taxonomy" id="126728"/>
    <lineage>
        <taxon>Eukaryota</taxon>
        <taxon>Sar</taxon>
        <taxon>Rhizaria</taxon>
        <taxon>Endomyxa</taxon>
        <taxon>Ascetosporea</taxon>
        <taxon>Haplosporida</taxon>
        <taxon>Bonamia</taxon>
    </lineage>
</organism>
<protein>
    <recommendedName>
        <fullName evidence="2">protein-tyrosine-phosphatase</fullName>
        <ecNumber evidence="2">3.1.3.48</ecNumber>
    </recommendedName>
</protein>
<dbReference type="InterPro" id="IPR036873">
    <property type="entry name" value="Rhodanese-like_dom_sf"/>
</dbReference>
<keyword evidence="9" id="KW-1185">Reference proteome</keyword>
<keyword evidence="5" id="KW-0904">Protein phosphatase</keyword>
<evidence type="ECO:0000256" key="5">
    <source>
        <dbReference type="ARBA" id="ARBA00022912"/>
    </source>
</evidence>
<dbReference type="PRINTS" id="PR00716">
    <property type="entry name" value="MPIPHPHTASE"/>
</dbReference>
<keyword evidence="3" id="KW-0132">Cell division</keyword>
<name>A0ABV2AJX8_9EUKA</name>
<comment type="similarity">
    <text evidence="1">Belongs to the MPI phosphatase family.</text>
</comment>
<dbReference type="GO" id="GO:0004725">
    <property type="term" value="F:protein tyrosine phosphatase activity"/>
    <property type="evidence" value="ECO:0007669"/>
    <property type="project" value="UniProtKB-EC"/>
</dbReference>
<dbReference type="SMART" id="SM00450">
    <property type="entry name" value="RHOD"/>
    <property type="match status" value="1"/>
</dbReference>
<evidence type="ECO:0000256" key="6">
    <source>
        <dbReference type="ARBA" id="ARBA00023306"/>
    </source>
</evidence>
<evidence type="ECO:0000256" key="4">
    <source>
        <dbReference type="ARBA" id="ARBA00022801"/>
    </source>
</evidence>
<evidence type="ECO:0000313" key="9">
    <source>
        <dbReference type="Proteomes" id="UP001439008"/>
    </source>
</evidence>
<evidence type="ECO:0000259" key="7">
    <source>
        <dbReference type="PROSITE" id="PS50206"/>
    </source>
</evidence>
<dbReference type="Pfam" id="PF00581">
    <property type="entry name" value="Rhodanese"/>
    <property type="match status" value="1"/>
</dbReference>
<keyword evidence="4 8" id="KW-0378">Hydrolase</keyword>
<comment type="caution">
    <text evidence="8">The sequence shown here is derived from an EMBL/GenBank/DDBJ whole genome shotgun (WGS) entry which is preliminary data.</text>
</comment>
<accession>A0ABV2AJX8</accession>
<dbReference type="PANTHER" id="PTHR10828:SF17">
    <property type="entry name" value="PROTEIN-TYROSINE-PHOSPHATASE"/>
    <property type="match status" value="1"/>
</dbReference>
<keyword evidence="6" id="KW-0131">Cell cycle</keyword>
<dbReference type="Gene3D" id="3.40.250.10">
    <property type="entry name" value="Rhodanese-like domain"/>
    <property type="match status" value="1"/>
</dbReference>
<dbReference type="InterPro" id="IPR000751">
    <property type="entry name" value="MPI_Phosphatase"/>
</dbReference>
<dbReference type="EC" id="3.1.3.48" evidence="2"/>